<proteinExistence type="predicted"/>
<evidence type="ECO:0000313" key="8">
    <source>
        <dbReference type="Proteomes" id="UP000622552"/>
    </source>
</evidence>
<evidence type="ECO:0000256" key="2">
    <source>
        <dbReference type="ARBA" id="ARBA00022692"/>
    </source>
</evidence>
<name>A0A8J7GG57_9ACTN</name>
<dbReference type="InterPro" id="IPR010652">
    <property type="entry name" value="DUF1232"/>
</dbReference>
<dbReference type="RefSeq" id="WP_197003986.1">
    <property type="nucleotide sequence ID" value="NZ_BONS01000022.1"/>
</dbReference>
<comment type="subcellular location">
    <subcellularLocation>
        <location evidence="1">Endomembrane system</location>
        <topology evidence="1">Multi-pass membrane protein</topology>
    </subcellularLocation>
</comment>
<dbReference type="GO" id="GO:0012505">
    <property type="term" value="C:endomembrane system"/>
    <property type="evidence" value="ECO:0007669"/>
    <property type="project" value="UniProtKB-SubCell"/>
</dbReference>
<evidence type="ECO:0000256" key="5">
    <source>
        <dbReference type="SAM" id="Phobius"/>
    </source>
</evidence>
<feature type="transmembrane region" description="Helical" evidence="5">
    <location>
        <begin position="7"/>
        <end position="29"/>
    </location>
</feature>
<keyword evidence="3 5" id="KW-1133">Transmembrane helix</keyword>
<organism evidence="7 8">
    <name type="scientific">Longispora fulva</name>
    <dbReference type="NCBI Taxonomy" id="619741"/>
    <lineage>
        <taxon>Bacteria</taxon>
        <taxon>Bacillati</taxon>
        <taxon>Actinomycetota</taxon>
        <taxon>Actinomycetes</taxon>
        <taxon>Micromonosporales</taxon>
        <taxon>Micromonosporaceae</taxon>
        <taxon>Longispora</taxon>
    </lineage>
</organism>
<dbReference type="AlphaFoldDB" id="A0A8J7GG57"/>
<comment type="caution">
    <text evidence="7">The sequence shown here is derived from an EMBL/GenBank/DDBJ whole genome shotgun (WGS) entry which is preliminary data.</text>
</comment>
<feature type="transmembrane region" description="Helical" evidence="5">
    <location>
        <begin position="49"/>
        <end position="65"/>
    </location>
</feature>
<evidence type="ECO:0000256" key="3">
    <source>
        <dbReference type="ARBA" id="ARBA00022989"/>
    </source>
</evidence>
<evidence type="ECO:0000259" key="6">
    <source>
        <dbReference type="Pfam" id="PF06803"/>
    </source>
</evidence>
<protein>
    <recommendedName>
        <fullName evidence="6">DUF1232 domain-containing protein</fullName>
    </recommendedName>
</protein>
<gene>
    <name evidence="7" type="ORF">IW245_003274</name>
</gene>
<accession>A0A8J7GG57</accession>
<sequence length="109" mass="11630">MSPTVKTVLLIAVVLVLVALLVVTIVLGVKLVRLASVVRSARMPASGKFAFWAALVYAVFPVDLLPDPIYLDDIGVLLGAVTYIGHLARKHGILSDRPTTDPSRTIDAP</sequence>
<evidence type="ECO:0000313" key="7">
    <source>
        <dbReference type="EMBL" id="MBG6137080.1"/>
    </source>
</evidence>
<evidence type="ECO:0000256" key="4">
    <source>
        <dbReference type="ARBA" id="ARBA00023136"/>
    </source>
</evidence>
<keyword evidence="2 5" id="KW-0812">Transmembrane</keyword>
<keyword evidence="8" id="KW-1185">Reference proteome</keyword>
<feature type="domain" description="DUF1232" evidence="6">
    <location>
        <begin position="48"/>
        <end position="78"/>
    </location>
</feature>
<keyword evidence="4 5" id="KW-0472">Membrane</keyword>
<dbReference type="Proteomes" id="UP000622552">
    <property type="component" value="Unassembled WGS sequence"/>
</dbReference>
<evidence type="ECO:0000256" key="1">
    <source>
        <dbReference type="ARBA" id="ARBA00004127"/>
    </source>
</evidence>
<reference evidence="7" key="1">
    <citation type="submission" date="2020-11" db="EMBL/GenBank/DDBJ databases">
        <title>Sequencing the genomes of 1000 actinobacteria strains.</title>
        <authorList>
            <person name="Klenk H.-P."/>
        </authorList>
    </citation>
    <scope>NUCLEOTIDE SEQUENCE</scope>
    <source>
        <strain evidence="7">DSM 45356</strain>
    </source>
</reference>
<dbReference type="Pfam" id="PF06803">
    <property type="entry name" value="DUF1232"/>
    <property type="match status" value="1"/>
</dbReference>
<dbReference type="EMBL" id="JADOUF010000001">
    <property type="protein sequence ID" value="MBG6137080.1"/>
    <property type="molecule type" value="Genomic_DNA"/>
</dbReference>